<dbReference type="OrthoDB" id="10466382at2759"/>
<dbReference type="AlphaFoldDB" id="A0A1B0DK53"/>
<dbReference type="GeneID" id="129798353"/>
<dbReference type="Proteomes" id="UP000092462">
    <property type="component" value="Unassembled WGS sequence"/>
</dbReference>
<dbReference type="VEuPathDB" id="VectorBase:PPAPM1_007579"/>
<dbReference type="EMBL" id="AJVK01066301">
    <property type="status" value="NOT_ANNOTATED_CDS"/>
    <property type="molecule type" value="Genomic_DNA"/>
</dbReference>
<dbReference type="VEuPathDB" id="VectorBase:PPAI008627"/>
<accession>A0A1B0DK53</accession>
<proteinExistence type="predicted"/>
<evidence type="ECO:0000313" key="1">
    <source>
        <dbReference type="EnsemblMetazoa" id="PPAI008627-PA"/>
    </source>
</evidence>
<sequence>MNKLLVFTFFFTSLLAINAQSPPAGVVPVNPWPQVAVDKVVQQVLATPVSEELRPQLEQVVEDLLNGVALCEELQTVTNAYWLYKRCVGVQLKKALLAAAALEAASQAATTTQVPSA</sequence>
<dbReference type="KEGG" id="ppap:129798353"/>
<dbReference type="RefSeq" id="XP_055697446.1">
    <property type="nucleotide sequence ID" value="XM_055841471.1"/>
</dbReference>
<dbReference type="EnsemblMetazoa" id="PPAI008627-RA">
    <property type="protein sequence ID" value="PPAI008627-PA"/>
    <property type="gene ID" value="PPAI008627"/>
</dbReference>
<name>A0A1B0DK53_PHLPP</name>
<reference evidence="1" key="1">
    <citation type="submission" date="2022-08" db="UniProtKB">
        <authorList>
            <consortium name="EnsemblMetazoa"/>
        </authorList>
    </citation>
    <scope>IDENTIFICATION</scope>
    <source>
        <strain evidence="1">Israel</strain>
    </source>
</reference>
<evidence type="ECO:0000313" key="2">
    <source>
        <dbReference type="Proteomes" id="UP000092462"/>
    </source>
</evidence>
<keyword evidence="2" id="KW-1185">Reference proteome</keyword>
<protein>
    <submittedName>
        <fullName evidence="1">Uncharacterized protein</fullName>
    </submittedName>
</protein>
<organism evidence="1 2">
    <name type="scientific">Phlebotomus papatasi</name>
    <name type="common">Sandfly</name>
    <dbReference type="NCBI Taxonomy" id="29031"/>
    <lineage>
        <taxon>Eukaryota</taxon>
        <taxon>Metazoa</taxon>
        <taxon>Ecdysozoa</taxon>
        <taxon>Arthropoda</taxon>
        <taxon>Hexapoda</taxon>
        <taxon>Insecta</taxon>
        <taxon>Pterygota</taxon>
        <taxon>Neoptera</taxon>
        <taxon>Endopterygota</taxon>
        <taxon>Diptera</taxon>
        <taxon>Nematocera</taxon>
        <taxon>Psychodoidea</taxon>
        <taxon>Psychodidae</taxon>
        <taxon>Phlebotomus</taxon>
        <taxon>Phlebotomus</taxon>
    </lineage>
</organism>